<sequence>MAAAAHILYDISDDSSGAPAVSAAATAPASSRAEPPVGGEAAAGLRVPEYTLRELPAEVEPGTGPDRPAGQSGAGGGRLEVCVALPDVASPAEVEAWLDGDAVLRVSAPGKYHLQVGLPCRVLDDAPRAKWSKAKRRLTLTLIKR</sequence>
<reference evidence="5" key="1">
    <citation type="journal article" date="2016" name="Nat. Commun.">
        <title>The Gonium pectorale genome demonstrates co-option of cell cycle regulation during the evolution of multicellularity.</title>
        <authorList>
            <person name="Hanschen E.R."/>
            <person name="Marriage T.N."/>
            <person name="Ferris P.J."/>
            <person name="Hamaji T."/>
            <person name="Toyoda A."/>
            <person name="Fujiyama A."/>
            <person name="Neme R."/>
            <person name="Noguchi H."/>
            <person name="Minakuchi Y."/>
            <person name="Suzuki M."/>
            <person name="Kawai-Toyooka H."/>
            <person name="Smith D.R."/>
            <person name="Sparks H."/>
            <person name="Anderson J."/>
            <person name="Bakaric R."/>
            <person name="Luria V."/>
            <person name="Karger A."/>
            <person name="Kirschner M.W."/>
            <person name="Durand P.M."/>
            <person name="Michod R.E."/>
            <person name="Nozaki H."/>
            <person name="Olson B.J."/>
        </authorList>
    </citation>
    <scope>NUCLEOTIDE SEQUENCE [LARGE SCALE GENOMIC DNA]</scope>
    <source>
        <strain evidence="5">NIES-2863</strain>
    </source>
</reference>
<feature type="domain" description="PIH1D1/2/3 CS-like" evidence="3">
    <location>
        <begin position="79"/>
        <end position="142"/>
    </location>
</feature>
<feature type="compositionally biased region" description="Low complexity" evidence="2">
    <location>
        <begin position="15"/>
        <end position="44"/>
    </location>
</feature>
<keyword evidence="5" id="KW-1185">Reference proteome</keyword>
<comment type="similarity">
    <text evidence="1">Belongs to the PIH1 family.</text>
</comment>
<dbReference type="EMBL" id="LSYV01000003">
    <property type="protein sequence ID" value="KXZ56073.1"/>
    <property type="molecule type" value="Genomic_DNA"/>
</dbReference>
<dbReference type="InterPro" id="IPR041442">
    <property type="entry name" value="PIH1D1/2/3_CS-like"/>
</dbReference>
<proteinExistence type="inferred from homology"/>
<accession>A0A150H232</accession>
<dbReference type="Pfam" id="PF18201">
    <property type="entry name" value="PIH1_CS"/>
    <property type="match status" value="1"/>
</dbReference>
<dbReference type="AlphaFoldDB" id="A0A150H232"/>
<evidence type="ECO:0000256" key="1">
    <source>
        <dbReference type="ARBA" id="ARBA00008511"/>
    </source>
</evidence>
<evidence type="ECO:0000313" key="4">
    <source>
        <dbReference type="EMBL" id="KXZ56073.1"/>
    </source>
</evidence>
<feature type="region of interest" description="Disordered" evidence="2">
    <location>
        <begin position="13"/>
        <end position="76"/>
    </location>
</feature>
<dbReference type="OrthoDB" id="547989at2759"/>
<gene>
    <name evidence="4" type="ORF">GPECTOR_2g955</name>
</gene>
<comment type="caution">
    <text evidence="4">The sequence shown here is derived from an EMBL/GenBank/DDBJ whole genome shotgun (WGS) entry which is preliminary data.</text>
</comment>
<protein>
    <recommendedName>
        <fullName evidence="3">PIH1D1/2/3 CS-like domain-containing protein</fullName>
    </recommendedName>
</protein>
<organism evidence="4 5">
    <name type="scientific">Gonium pectorale</name>
    <name type="common">Green alga</name>
    <dbReference type="NCBI Taxonomy" id="33097"/>
    <lineage>
        <taxon>Eukaryota</taxon>
        <taxon>Viridiplantae</taxon>
        <taxon>Chlorophyta</taxon>
        <taxon>core chlorophytes</taxon>
        <taxon>Chlorophyceae</taxon>
        <taxon>CS clade</taxon>
        <taxon>Chlamydomonadales</taxon>
        <taxon>Volvocaceae</taxon>
        <taxon>Gonium</taxon>
    </lineage>
</organism>
<evidence type="ECO:0000313" key="5">
    <source>
        <dbReference type="Proteomes" id="UP000075714"/>
    </source>
</evidence>
<evidence type="ECO:0000256" key="2">
    <source>
        <dbReference type="SAM" id="MobiDB-lite"/>
    </source>
</evidence>
<evidence type="ECO:0000259" key="3">
    <source>
        <dbReference type="Pfam" id="PF18201"/>
    </source>
</evidence>
<dbReference type="Proteomes" id="UP000075714">
    <property type="component" value="Unassembled WGS sequence"/>
</dbReference>
<name>A0A150H232_GONPE</name>